<keyword evidence="2" id="KW-1185">Reference proteome</keyword>
<dbReference type="AlphaFoldDB" id="A0A812Y366"/>
<dbReference type="OrthoDB" id="10323248at2759"/>
<name>A0A812Y366_SYMPI</name>
<reference evidence="1" key="1">
    <citation type="submission" date="2021-02" db="EMBL/GenBank/DDBJ databases">
        <authorList>
            <person name="Dougan E. K."/>
            <person name="Rhodes N."/>
            <person name="Thang M."/>
            <person name="Chan C."/>
        </authorList>
    </citation>
    <scope>NUCLEOTIDE SEQUENCE</scope>
</reference>
<organism evidence="1 2">
    <name type="scientific">Symbiodinium pilosum</name>
    <name type="common">Dinoflagellate</name>
    <dbReference type="NCBI Taxonomy" id="2952"/>
    <lineage>
        <taxon>Eukaryota</taxon>
        <taxon>Sar</taxon>
        <taxon>Alveolata</taxon>
        <taxon>Dinophyceae</taxon>
        <taxon>Suessiales</taxon>
        <taxon>Symbiodiniaceae</taxon>
        <taxon>Symbiodinium</taxon>
    </lineage>
</organism>
<protein>
    <submittedName>
        <fullName evidence="1">Uncharacterized protein</fullName>
    </submittedName>
</protein>
<feature type="non-terminal residue" evidence="1">
    <location>
        <position position="481"/>
    </location>
</feature>
<sequence>VSAALTALDQGKLTKQELVKALQKAHSEHGTETDPCELGAFKAHTKAWTPEDLHKVQQAAEELQTYNTLKADALHGVVDELLAAAKTQDPGTESEALRETLQQLDKVKKATNKLAEMDPDSGKPRSEVLHSVHTPEAVQGMSSEQKSAAFREIGRSRIAARRAEVIAVSEAILVRSKQPTKAEEIHAVLATADALGRDGKEKTAKKAETDRVSDDLKQCLEQRKLQHEVCQKMRQKSAEEKAKAHTDLRKALEELLRAASAHVNAVTKLHAQDAALDLLLADIEHVEAVAEVLQHAQEPCTVAFGNILTAQSLLRRADGEVAAELQGLKNTQQRLQAELDQARQLWKQGQTTDRVSEKSVQAGFKVDEAACKEAAEAQANQAYGELQIMSTAPSTVLPGASQGEVPQCTAIQQQLPDLKELLQHELNKAISSIREQMQVDFRLWQQDYVRKHGMPPGDGGSDAGSWLQVHETADHGGVDED</sequence>
<accession>A0A812Y366</accession>
<proteinExistence type="predicted"/>
<dbReference type="EMBL" id="CAJNIZ010047253">
    <property type="protein sequence ID" value="CAE7764789.1"/>
    <property type="molecule type" value="Genomic_DNA"/>
</dbReference>
<comment type="caution">
    <text evidence="1">The sequence shown here is derived from an EMBL/GenBank/DDBJ whole genome shotgun (WGS) entry which is preliminary data.</text>
</comment>
<evidence type="ECO:0000313" key="1">
    <source>
        <dbReference type="EMBL" id="CAE7764789.1"/>
    </source>
</evidence>
<evidence type="ECO:0000313" key="2">
    <source>
        <dbReference type="Proteomes" id="UP000649617"/>
    </source>
</evidence>
<dbReference type="Proteomes" id="UP000649617">
    <property type="component" value="Unassembled WGS sequence"/>
</dbReference>
<gene>
    <name evidence="1" type="ORF">SPIL2461_LOCUS22399</name>
</gene>